<feature type="region of interest" description="Disordered" evidence="1">
    <location>
        <begin position="1"/>
        <end position="20"/>
    </location>
</feature>
<organism evidence="2 3">
    <name type="scientific">Kribbella rubisoli</name>
    <dbReference type="NCBI Taxonomy" id="3075929"/>
    <lineage>
        <taxon>Bacteria</taxon>
        <taxon>Bacillati</taxon>
        <taxon>Actinomycetota</taxon>
        <taxon>Actinomycetes</taxon>
        <taxon>Propionibacteriales</taxon>
        <taxon>Kribbellaceae</taxon>
        <taxon>Kribbella</taxon>
    </lineage>
</organism>
<dbReference type="Proteomes" id="UP000292027">
    <property type="component" value="Unassembled WGS sequence"/>
</dbReference>
<dbReference type="EMBL" id="SHKR01000011">
    <property type="protein sequence ID" value="RZU20059.1"/>
    <property type="molecule type" value="Genomic_DNA"/>
</dbReference>
<keyword evidence="3" id="KW-1185">Reference proteome</keyword>
<dbReference type="AlphaFoldDB" id="A0A4Q7XBQ9"/>
<proteinExistence type="predicted"/>
<sequence length="64" mass="7171">MADLRNRKRVPGGRTGAPVKQGHALRRVQLACGHVQRDRIAHAGDHVWCEADCSDWIRVVSVEE</sequence>
<evidence type="ECO:0000256" key="1">
    <source>
        <dbReference type="SAM" id="MobiDB-lite"/>
    </source>
</evidence>
<dbReference type="RefSeq" id="WP_130442383.1">
    <property type="nucleotide sequence ID" value="NZ_SHKR01000011.1"/>
</dbReference>
<dbReference type="OrthoDB" id="3829035at2"/>
<feature type="compositionally biased region" description="Basic residues" evidence="1">
    <location>
        <begin position="1"/>
        <end position="11"/>
    </location>
</feature>
<comment type="caution">
    <text evidence="2">The sequence shown here is derived from an EMBL/GenBank/DDBJ whole genome shotgun (WGS) entry which is preliminary data.</text>
</comment>
<name>A0A4Q7XBQ9_9ACTN</name>
<reference evidence="2 3" key="1">
    <citation type="journal article" date="2015" name="Stand. Genomic Sci.">
        <title>Genomic Encyclopedia of Bacterial and Archaeal Type Strains, Phase III: the genomes of soil and plant-associated and newly described type strains.</title>
        <authorList>
            <person name="Whitman W.B."/>
            <person name="Woyke T."/>
            <person name="Klenk H.P."/>
            <person name="Zhou Y."/>
            <person name="Lilburn T.G."/>
            <person name="Beck B.J."/>
            <person name="De Vos P."/>
            <person name="Vandamme P."/>
            <person name="Eisen J.A."/>
            <person name="Garrity G."/>
            <person name="Hugenholtz P."/>
            <person name="Kyrpides N.C."/>
        </authorList>
    </citation>
    <scope>NUCLEOTIDE SEQUENCE [LARGE SCALE GENOMIC DNA]</scope>
    <source>
        <strain evidence="2 3">VKM Ac-2540</strain>
    </source>
</reference>
<protein>
    <submittedName>
        <fullName evidence="2">Uncharacterized protein</fullName>
    </submittedName>
</protein>
<gene>
    <name evidence="2" type="ORF">EV645_2286</name>
</gene>
<evidence type="ECO:0000313" key="3">
    <source>
        <dbReference type="Proteomes" id="UP000292027"/>
    </source>
</evidence>
<evidence type="ECO:0000313" key="2">
    <source>
        <dbReference type="EMBL" id="RZU20059.1"/>
    </source>
</evidence>
<accession>A0A4Q7XBQ9</accession>